<proteinExistence type="predicted"/>
<dbReference type="GO" id="GO:0005829">
    <property type="term" value="C:cytosol"/>
    <property type="evidence" value="ECO:0007669"/>
    <property type="project" value="TreeGrafter"/>
</dbReference>
<protein>
    <submittedName>
        <fullName evidence="2">Haloacid dehalogenase superfamily, subfamily IA, variant 3 with third motif having DD or ED</fullName>
    </submittedName>
</protein>
<name>A0A1I2KVG2_9ACTN</name>
<dbReference type="InterPro" id="IPR006439">
    <property type="entry name" value="HAD-SF_hydro_IA"/>
</dbReference>
<evidence type="ECO:0000313" key="2">
    <source>
        <dbReference type="EMBL" id="SFF69041.1"/>
    </source>
</evidence>
<dbReference type="Pfam" id="PF00702">
    <property type="entry name" value="Hydrolase"/>
    <property type="match status" value="1"/>
</dbReference>
<dbReference type="InterPro" id="IPR023214">
    <property type="entry name" value="HAD_sf"/>
</dbReference>
<dbReference type="OrthoDB" id="4547358at2"/>
<evidence type="ECO:0000256" key="1">
    <source>
        <dbReference type="SAM" id="MobiDB-lite"/>
    </source>
</evidence>
<dbReference type="SUPFAM" id="SSF56784">
    <property type="entry name" value="HAD-like"/>
    <property type="match status" value="1"/>
</dbReference>
<feature type="region of interest" description="Disordered" evidence="1">
    <location>
        <begin position="1"/>
        <end position="26"/>
    </location>
</feature>
<dbReference type="EMBL" id="FONG01000024">
    <property type="protein sequence ID" value="SFF69041.1"/>
    <property type="molecule type" value="Genomic_DNA"/>
</dbReference>
<dbReference type="NCBIfam" id="TIGR01509">
    <property type="entry name" value="HAD-SF-IA-v3"/>
    <property type="match status" value="1"/>
</dbReference>
<dbReference type="GO" id="GO:0008967">
    <property type="term" value="F:phosphoglycolate phosphatase activity"/>
    <property type="evidence" value="ECO:0007669"/>
    <property type="project" value="TreeGrafter"/>
</dbReference>
<dbReference type="InterPro" id="IPR023198">
    <property type="entry name" value="PGP-like_dom2"/>
</dbReference>
<dbReference type="Gene3D" id="1.10.150.240">
    <property type="entry name" value="Putative phosphatase, domain 2"/>
    <property type="match status" value="1"/>
</dbReference>
<dbReference type="InterPro" id="IPR036412">
    <property type="entry name" value="HAD-like_sf"/>
</dbReference>
<dbReference type="STRING" id="380248.SAMN05216251_12492"/>
<dbReference type="PANTHER" id="PTHR43434:SF1">
    <property type="entry name" value="PHOSPHOGLYCOLATE PHOSPHATASE"/>
    <property type="match status" value="1"/>
</dbReference>
<reference evidence="2 3" key="1">
    <citation type="submission" date="2016-10" db="EMBL/GenBank/DDBJ databases">
        <authorList>
            <person name="de Groot N.N."/>
        </authorList>
    </citation>
    <scope>NUCLEOTIDE SEQUENCE [LARGE SCALE GENOMIC DNA]</scope>
    <source>
        <strain evidence="2 3">CGMCC 4.3510</strain>
    </source>
</reference>
<dbReference type="AlphaFoldDB" id="A0A1I2KVG2"/>
<evidence type="ECO:0000313" key="3">
    <source>
        <dbReference type="Proteomes" id="UP000199323"/>
    </source>
</evidence>
<accession>A0A1I2KVG2</accession>
<keyword evidence="3" id="KW-1185">Reference proteome</keyword>
<dbReference type="GO" id="GO:0006281">
    <property type="term" value="P:DNA repair"/>
    <property type="evidence" value="ECO:0007669"/>
    <property type="project" value="TreeGrafter"/>
</dbReference>
<dbReference type="PANTHER" id="PTHR43434">
    <property type="entry name" value="PHOSPHOGLYCOLATE PHOSPHATASE"/>
    <property type="match status" value="1"/>
</dbReference>
<sequence>MGAPLPRHTLAKARQDRDTRRVTSAYTGPPGAELDLLLSRAECFLFDFDGPLCDLFLRHPAAGIAELMHAYLAERDMAPRDPEVAASDNPARILRAVRDPRIASGLEALLSAQEKLAAASAEPTTDAEFVVKELYGRGKRLAITTNNSPGAVHSYLDLTSLHDFFDEEHVFGRDPSDPQLMKPDPSCLLRAVTKLDVRPADCLMIGDSPMDAEAAAAAGIPFLGFAYDRERMLALRRESPGSHVIVTWQPVRDVFETAAPEGRAARTAEG</sequence>
<dbReference type="InterPro" id="IPR050155">
    <property type="entry name" value="HAD-like_hydrolase_sf"/>
</dbReference>
<gene>
    <name evidence="2" type="ORF">SAMN05216251_12492</name>
</gene>
<dbReference type="Proteomes" id="UP000199323">
    <property type="component" value="Unassembled WGS sequence"/>
</dbReference>
<organism evidence="2 3">
    <name type="scientific">Actinacidiphila alni</name>
    <dbReference type="NCBI Taxonomy" id="380248"/>
    <lineage>
        <taxon>Bacteria</taxon>
        <taxon>Bacillati</taxon>
        <taxon>Actinomycetota</taxon>
        <taxon>Actinomycetes</taxon>
        <taxon>Kitasatosporales</taxon>
        <taxon>Streptomycetaceae</taxon>
        <taxon>Actinacidiphila</taxon>
    </lineage>
</organism>
<dbReference type="Gene3D" id="3.40.50.1000">
    <property type="entry name" value="HAD superfamily/HAD-like"/>
    <property type="match status" value="1"/>
</dbReference>